<protein>
    <submittedName>
        <fullName evidence="1">Uncharacterized protein</fullName>
    </submittedName>
</protein>
<dbReference type="EMBL" id="KN817548">
    <property type="protein sequence ID" value="KJA22677.1"/>
    <property type="molecule type" value="Genomic_DNA"/>
</dbReference>
<dbReference type="STRING" id="945553.A0A0D2L6S5"/>
<organism evidence="1 2">
    <name type="scientific">Hypholoma sublateritium (strain FD-334 SS-4)</name>
    <dbReference type="NCBI Taxonomy" id="945553"/>
    <lineage>
        <taxon>Eukaryota</taxon>
        <taxon>Fungi</taxon>
        <taxon>Dikarya</taxon>
        <taxon>Basidiomycota</taxon>
        <taxon>Agaricomycotina</taxon>
        <taxon>Agaricomycetes</taxon>
        <taxon>Agaricomycetidae</taxon>
        <taxon>Agaricales</taxon>
        <taxon>Agaricineae</taxon>
        <taxon>Strophariaceae</taxon>
        <taxon>Hypholoma</taxon>
    </lineage>
</organism>
<dbReference type="OrthoDB" id="8191639at2759"/>
<keyword evidence="2" id="KW-1185">Reference proteome</keyword>
<proteinExistence type="predicted"/>
<reference evidence="2" key="1">
    <citation type="submission" date="2014-04" db="EMBL/GenBank/DDBJ databases">
        <title>Evolutionary Origins and Diversification of the Mycorrhizal Mutualists.</title>
        <authorList>
            <consortium name="DOE Joint Genome Institute"/>
            <consortium name="Mycorrhizal Genomics Consortium"/>
            <person name="Kohler A."/>
            <person name="Kuo A."/>
            <person name="Nagy L.G."/>
            <person name="Floudas D."/>
            <person name="Copeland A."/>
            <person name="Barry K.W."/>
            <person name="Cichocki N."/>
            <person name="Veneault-Fourrey C."/>
            <person name="LaButti K."/>
            <person name="Lindquist E.A."/>
            <person name="Lipzen A."/>
            <person name="Lundell T."/>
            <person name="Morin E."/>
            <person name="Murat C."/>
            <person name="Riley R."/>
            <person name="Ohm R."/>
            <person name="Sun H."/>
            <person name="Tunlid A."/>
            <person name="Henrissat B."/>
            <person name="Grigoriev I.V."/>
            <person name="Hibbett D.S."/>
            <person name="Martin F."/>
        </authorList>
    </citation>
    <scope>NUCLEOTIDE SEQUENCE [LARGE SCALE GENOMIC DNA]</scope>
    <source>
        <strain evidence="2">FD-334 SS-4</strain>
    </source>
</reference>
<name>A0A0D2L6S5_HYPSF</name>
<sequence length="176" mass="19186">MAVSVDLSEKVIQAAQVLLNSSILRCNGKIAPISLQSSMPPSVYFTWKSEFVYFAELTAAQLIPGGAGHGEFGVDASVPAMAVDDEQLLELLVSRSEPGTILRWGLRTKCVVVPNLADNLLPESVANLTYGLRARALHVRHGLPIALPRWIRSAPQRARFPRHTSHNGSGQHAWDN</sequence>
<accession>A0A0D2L6S5</accession>
<evidence type="ECO:0000313" key="1">
    <source>
        <dbReference type="EMBL" id="KJA22677.1"/>
    </source>
</evidence>
<gene>
    <name evidence="1" type="ORF">HYPSUDRAFT_202004</name>
</gene>
<evidence type="ECO:0000313" key="2">
    <source>
        <dbReference type="Proteomes" id="UP000054270"/>
    </source>
</evidence>
<dbReference type="Proteomes" id="UP000054270">
    <property type="component" value="Unassembled WGS sequence"/>
</dbReference>
<dbReference type="AlphaFoldDB" id="A0A0D2L6S5"/>